<feature type="transmembrane region" description="Helical" evidence="1">
    <location>
        <begin position="24"/>
        <end position="43"/>
    </location>
</feature>
<evidence type="ECO:0000256" key="1">
    <source>
        <dbReference type="SAM" id="Phobius"/>
    </source>
</evidence>
<comment type="caution">
    <text evidence="2">The sequence shown here is derived from an EMBL/GenBank/DDBJ whole genome shotgun (WGS) entry which is preliminary data.</text>
</comment>
<gene>
    <name evidence="2" type="ORF">D2L64_07855</name>
</gene>
<name>A0A418MXT4_9ACTN</name>
<keyword evidence="1" id="KW-1133">Transmembrane helix</keyword>
<keyword evidence="1" id="KW-0472">Membrane</keyword>
<proteinExistence type="predicted"/>
<dbReference type="EMBL" id="QXEC01000005">
    <property type="protein sequence ID" value="RIV39715.1"/>
    <property type="molecule type" value="Genomic_DNA"/>
</dbReference>
<accession>A0A418MXT4</accession>
<sequence length="166" mass="17181">MADRAGRRVSYAALVVRVGATEPVAARVAAVALLVVLFVLHVWQCVAGADLPRPLAAAASGTMVTVDAQWSAVSGPAPVDRSVATVAVVPSPADPMSAVGDGPVAPVLGEVVRGACLVLLTVATVLSLGALRRWMLRAPVHRAPADRAPDRPWAGWDLSRLCVLRT</sequence>
<feature type="transmembrane region" description="Helical" evidence="1">
    <location>
        <begin position="111"/>
        <end position="131"/>
    </location>
</feature>
<dbReference type="Proteomes" id="UP000283832">
    <property type="component" value="Unassembled WGS sequence"/>
</dbReference>
<reference evidence="2 3" key="1">
    <citation type="submission" date="2018-08" db="EMBL/GenBank/DDBJ databases">
        <title>Jishengella sp. nov., isolated from a root of Azadirachta indica A. Juss. var. siamensis Valenton.</title>
        <authorList>
            <person name="Kuncharoen N."/>
            <person name="Tanasupawat S."/>
            <person name="Kudo T."/>
            <person name="Ohkuma M."/>
        </authorList>
    </citation>
    <scope>NUCLEOTIDE SEQUENCE [LARGE SCALE GENOMIC DNA]</scope>
    <source>
        <strain evidence="2 3">AZ1-13</strain>
    </source>
</reference>
<evidence type="ECO:0000313" key="3">
    <source>
        <dbReference type="Proteomes" id="UP000283832"/>
    </source>
</evidence>
<organism evidence="2 3">
    <name type="scientific">Micromonospora radicis</name>
    <dbReference type="NCBI Taxonomy" id="1894971"/>
    <lineage>
        <taxon>Bacteria</taxon>
        <taxon>Bacillati</taxon>
        <taxon>Actinomycetota</taxon>
        <taxon>Actinomycetes</taxon>
        <taxon>Micromonosporales</taxon>
        <taxon>Micromonosporaceae</taxon>
        <taxon>Micromonospora</taxon>
    </lineage>
</organism>
<dbReference type="AlphaFoldDB" id="A0A418MXT4"/>
<protein>
    <submittedName>
        <fullName evidence="2">Uncharacterized protein</fullName>
    </submittedName>
</protein>
<keyword evidence="3" id="KW-1185">Reference proteome</keyword>
<keyword evidence="1" id="KW-0812">Transmembrane</keyword>
<evidence type="ECO:0000313" key="2">
    <source>
        <dbReference type="EMBL" id="RIV39715.1"/>
    </source>
</evidence>